<dbReference type="InterPro" id="IPR003599">
    <property type="entry name" value="Ig_sub"/>
</dbReference>
<keyword evidence="7" id="KW-1015">Disulfide bond</keyword>
<comment type="caution">
    <text evidence="14">The sequence shown here is derived from an EMBL/GenBank/DDBJ whole genome shotgun (WGS) entry which is preliminary data.</text>
</comment>
<feature type="domain" description="Ig-like" evidence="13">
    <location>
        <begin position="145"/>
        <end position="230"/>
    </location>
</feature>
<dbReference type="SUPFAM" id="SSF48726">
    <property type="entry name" value="Immunoglobulin"/>
    <property type="match status" value="2"/>
</dbReference>
<dbReference type="InterPro" id="IPR013106">
    <property type="entry name" value="Ig_V-set"/>
</dbReference>
<dbReference type="GO" id="GO:0009897">
    <property type="term" value="C:external side of plasma membrane"/>
    <property type="evidence" value="ECO:0007669"/>
    <property type="project" value="TreeGrafter"/>
</dbReference>
<dbReference type="Pfam" id="PF07686">
    <property type="entry name" value="V-set"/>
    <property type="match status" value="1"/>
</dbReference>
<dbReference type="InterPro" id="IPR007110">
    <property type="entry name" value="Ig-like_dom"/>
</dbReference>
<evidence type="ECO:0000256" key="12">
    <source>
        <dbReference type="SAM" id="SignalP"/>
    </source>
</evidence>
<feature type="chain" id="PRO_5040175106" description="Ig-like domain-containing protein" evidence="12">
    <location>
        <begin position="22"/>
        <end position="307"/>
    </location>
</feature>
<keyword evidence="15" id="KW-1185">Reference proteome</keyword>
<dbReference type="InterPro" id="IPR051713">
    <property type="entry name" value="T-cell_Activation_Regulation"/>
</dbReference>
<evidence type="ECO:0000256" key="6">
    <source>
        <dbReference type="ARBA" id="ARBA00023136"/>
    </source>
</evidence>
<dbReference type="PANTHER" id="PTHR25466:SF2">
    <property type="entry name" value="T-LYMPHOCYTE ACTIVATION ANTIGEN CD86"/>
    <property type="match status" value="1"/>
</dbReference>
<evidence type="ECO:0000256" key="4">
    <source>
        <dbReference type="ARBA" id="ARBA00022729"/>
    </source>
</evidence>
<dbReference type="InterPro" id="IPR036179">
    <property type="entry name" value="Ig-like_dom_sf"/>
</dbReference>
<evidence type="ECO:0000256" key="5">
    <source>
        <dbReference type="ARBA" id="ARBA00022989"/>
    </source>
</evidence>
<evidence type="ECO:0000256" key="9">
    <source>
        <dbReference type="ARBA" id="ARBA00023180"/>
    </source>
</evidence>
<evidence type="ECO:0000256" key="3">
    <source>
        <dbReference type="ARBA" id="ARBA00022692"/>
    </source>
</evidence>
<evidence type="ECO:0000256" key="11">
    <source>
        <dbReference type="SAM" id="Phobius"/>
    </source>
</evidence>
<organism evidence="14 15">
    <name type="scientific">Phrynocephalus forsythii</name>
    <dbReference type="NCBI Taxonomy" id="171643"/>
    <lineage>
        <taxon>Eukaryota</taxon>
        <taxon>Metazoa</taxon>
        <taxon>Chordata</taxon>
        <taxon>Craniata</taxon>
        <taxon>Vertebrata</taxon>
        <taxon>Euteleostomi</taxon>
        <taxon>Lepidosauria</taxon>
        <taxon>Squamata</taxon>
        <taxon>Bifurcata</taxon>
        <taxon>Unidentata</taxon>
        <taxon>Episquamata</taxon>
        <taxon>Toxicofera</taxon>
        <taxon>Iguania</taxon>
        <taxon>Acrodonta</taxon>
        <taxon>Agamidae</taxon>
        <taxon>Agaminae</taxon>
        <taxon>Phrynocephalus</taxon>
    </lineage>
</organism>
<dbReference type="InterPro" id="IPR013783">
    <property type="entry name" value="Ig-like_fold"/>
</dbReference>
<evidence type="ECO:0000313" key="15">
    <source>
        <dbReference type="Proteomes" id="UP001142489"/>
    </source>
</evidence>
<keyword evidence="5 11" id="KW-1133">Transmembrane helix</keyword>
<dbReference type="SMART" id="SM00409">
    <property type="entry name" value="IG"/>
    <property type="match status" value="1"/>
</dbReference>
<evidence type="ECO:0000313" key="14">
    <source>
        <dbReference type="EMBL" id="KAJ7320624.1"/>
    </source>
</evidence>
<dbReference type="PROSITE" id="PS50835">
    <property type="entry name" value="IG_LIKE"/>
    <property type="match status" value="2"/>
</dbReference>
<comment type="subcellular location">
    <subcellularLocation>
        <location evidence="1">Cell membrane</location>
        <topology evidence="1">Single-pass type I membrane protein</topology>
    </subcellularLocation>
</comment>
<keyword evidence="2" id="KW-1003">Cell membrane</keyword>
<keyword evidence="10" id="KW-0393">Immunoglobulin domain</keyword>
<dbReference type="AlphaFoldDB" id="A0A9Q0XNS6"/>
<keyword evidence="6 11" id="KW-0472">Membrane</keyword>
<evidence type="ECO:0000256" key="7">
    <source>
        <dbReference type="ARBA" id="ARBA00023157"/>
    </source>
</evidence>
<evidence type="ECO:0000256" key="1">
    <source>
        <dbReference type="ARBA" id="ARBA00004251"/>
    </source>
</evidence>
<keyword evidence="8" id="KW-0675">Receptor</keyword>
<evidence type="ECO:0000256" key="2">
    <source>
        <dbReference type="ARBA" id="ARBA00022475"/>
    </source>
</evidence>
<evidence type="ECO:0000259" key="13">
    <source>
        <dbReference type="PROSITE" id="PS50835"/>
    </source>
</evidence>
<feature type="transmembrane region" description="Helical" evidence="11">
    <location>
        <begin position="247"/>
        <end position="266"/>
    </location>
</feature>
<feature type="domain" description="Ig-like" evidence="13">
    <location>
        <begin position="30"/>
        <end position="126"/>
    </location>
</feature>
<dbReference type="GO" id="GO:0006955">
    <property type="term" value="P:immune response"/>
    <property type="evidence" value="ECO:0007669"/>
    <property type="project" value="TreeGrafter"/>
</dbReference>
<proteinExistence type="predicted"/>
<dbReference type="Pfam" id="PF22705">
    <property type="entry name" value="C2-set_3"/>
    <property type="match status" value="1"/>
</dbReference>
<sequence length="307" mass="34499">MASRRSFGLVVLFLWLQSAASESEVIGMLGSSVELRCPYDGEKSLDKHRVQWQATEPVPCLVDAYFPNKHDKKNCCKEFRNRTQFIKEDFSLKLFHVTVKDERTYECVVQRNTSIEFNFAHKATVTLKVAAYYSKPSITRIGQTGDEMTFNCNSSHGYPEQKLHWTNQMDNSLFNVTEWPATLEPNGTFSVSSTLRIKSASNIKLECTIENERLGQNTTAVFEETNSSVSSENNKSANSVSRHNRPAVMSILVVILILPVIMYICWGEKSCPGRTYTAGVCVEKAEHANAPVETEHSLISGTVGEHQ</sequence>
<dbReference type="GO" id="GO:0007166">
    <property type="term" value="P:cell surface receptor signaling pathway"/>
    <property type="evidence" value="ECO:0007669"/>
    <property type="project" value="TreeGrafter"/>
</dbReference>
<dbReference type="GO" id="GO:0031295">
    <property type="term" value="P:T cell costimulation"/>
    <property type="evidence" value="ECO:0007669"/>
    <property type="project" value="TreeGrafter"/>
</dbReference>
<dbReference type="GO" id="GO:0042102">
    <property type="term" value="P:positive regulation of T cell proliferation"/>
    <property type="evidence" value="ECO:0007669"/>
    <property type="project" value="TreeGrafter"/>
</dbReference>
<reference evidence="14" key="1">
    <citation type="journal article" date="2023" name="DNA Res.">
        <title>Chromosome-level genome assembly of Phrynocephalus forsythii using third-generation DNA sequencing and Hi-C analysis.</title>
        <authorList>
            <person name="Qi Y."/>
            <person name="Zhao W."/>
            <person name="Zhao Y."/>
            <person name="Niu C."/>
            <person name="Cao S."/>
            <person name="Zhang Y."/>
        </authorList>
    </citation>
    <scope>NUCLEOTIDE SEQUENCE</scope>
    <source>
        <tissue evidence="14">Muscle</tissue>
    </source>
</reference>
<accession>A0A9Q0XNS6</accession>
<protein>
    <recommendedName>
        <fullName evidence="13">Ig-like domain-containing protein</fullName>
    </recommendedName>
</protein>
<dbReference type="InterPro" id="IPR053896">
    <property type="entry name" value="BTN3A2-like_Ig-C"/>
</dbReference>
<keyword evidence="4 12" id="KW-0732">Signal</keyword>
<dbReference type="Proteomes" id="UP001142489">
    <property type="component" value="Unassembled WGS sequence"/>
</dbReference>
<dbReference type="Gene3D" id="2.60.40.10">
    <property type="entry name" value="Immunoglobulins"/>
    <property type="match status" value="2"/>
</dbReference>
<keyword evidence="3 11" id="KW-0812">Transmembrane</keyword>
<evidence type="ECO:0000256" key="8">
    <source>
        <dbReference type="ARBA" id="ARBA00023170"/>
    </source>
</evidence>
<gene>
    <name evidence="14" type="ORF">JRQ81_020135</name>
</gene>
<feature type="signal peptide" evidence="12">
    <location>
        <begin position="1"/>
        <end position="21"/>
    </location>
</feature>
<dbReference type="PANTHER" id="PTHR25466">
    <property type="entry name" value="T-LYMPHOCYTE ACTIVATION ANTIGEN"/>
    <property type="match status" value="1"/>
</dbReference>
<name>A0A9Q0XNS6_9SAUR</name>
<dbReference type="EMBL" id="JAPFRF010000010">
    <property type="protein sequence ID" value="KAJ7320624.1"/>
    <property type="molecule type" value="Genomic_DNA"/>
</dbReference>
<dbReference type="OrthoDB" id="10055806at2759"/>
<dbReference type="GO" id="GO:0071222">
    <property type="term" value="P:cellular response to lipopolysaccharide"/>
    <property type="evidence" value="ECO:0007669"/>
    <property type="project" value="TreeGrafter"/>
</dbReference>
<dbReference type="GO" id="GO:0042130">
    <property type="term" value="P:negative regulation of T cell proliferation"/>
    <property type="evidence" value="ECO:0007669"/>
    <property type="project" value="TreeGrafter"/>
</dbReference>
<evidence type="ECO:0000256" key="10">
    <source>
        <dbReference type="ARBA" id="ARBA00023319"/>
    </source>
</evidence>
<keyword evidence="9" id="KW-0325">Glycoprotein</keyword>